<name>A0A6A6JAQ9_WESOR</name>
<keyword evidence="3" id="KW-1185">Reference proteome</keyword>
<feature type="region of interest" description="Disordered" evidence="1">
    <location>
        <begin position="54"/>
        <end position="222"/>
    </location>
</feature>
<dbReference type="AlphaFoldDB" id="A0A6A6JAQ9"/>
<evidence type="ECO:0000313" key="2">
    <source>
        <dbReference type="EMBL" id="KAF2273492.1"/>
    </source>
</evidence>
<reference evidence="2" key="1">
    <citation type="journal article" date="2020" name="Stud. Mycol.">
        <title>101 Dothideomycetes genomes: a test case for predicting lifestyles and emergence of pathogens.</title>
        <authorList>
            <person name="Haridas S."/>
            <person name="Albert R."/>
            <person name="Binder M."/>
            <person name="Bloem J."/>
            <person name="Labutti K."/>
            <person name="Salamov A."/>
            <person name="Andreopoulos B."/>
            <person name="Baker S."/>
            <person name="Barry K."/>
            <person name="Bills G."/>
            <person name="Bluhm B."/>
            <person name="Cannon C."/>
            <person name="Castanera R."/>
            <person name="Culley D."/>
            <person name="Daum C."/>
            <person name="Ezra D."/>
            <person name="Gonzalez J."/>
            <person name="Henrissat B."/>
            <person name="Kuo A."/>
            <person name="Liang C."/>
            <person name="Lipzen A."/>
            <person name="Lutzoni F."/>
            <person name="Magnuson J."/>
            <person name="Mondo S."/>
            <person name="Nolan M."/>
            <person name="Ohm R."/>
            <person name="Pangilinan J."/>
            <person name="Park H.-J."/>
            <person name="Ramirez L."/>
            <person name="Alfaro M."/>
            <person name="Sun H."/>
            <person name="Tritt A."/>
            <person name="Yoshinaga Y."/>
            <person name="Zwiers L.-H."/>
            <person name="Turgeon B."/>
            <person name="Goodwin S."/>
            <person name="Spatafora J."/>
            <person name="Crous P."/>
            <person name="Grigoriev I."/>
        </authorList>
    </citation>
    <scope>NUCLEOTIDE SEQUENCE</scope>
    <source>
        <strain evidence="2">CBS 379.55</strain>
    </source>
</reference>
<dbReference type="Proteomes" id="UP000800097">
    <property type="component" value="Unassembled WGS sequence"/>
</dbReference>
<organism evidence="2 3">
    <name type="scientific">Westerdykella ornata</name>
    <dbReference type="NCBI Taxonomy" id="318751"/>
    <lineage>
        <taxon>Eukaryota</taxon>
        <taxon>Fungi</taxon>
        <taxon>Dikarya</taxon>
        <taxon>Ascomycota</taxon>
        <taxon>Pezizomycotina</taxon>
        <taxon>Dothideomycetes</taxon>
        <taxon>Pleosporomycetidae</taxon>
        <taxon>Pleosporales</taxon>
        <taxon>Sporormiaceae</taxon>
        <taxon>Westerdykella</taxon>
    </lineage>
</organism>
<evidence type="ECO:0000256" key="1">
    <source>
        <dbReference type="SAM" id="MobiDB-lite"/>
    </source>
</evidence>
<gene>
    <name evidence="2" type="ORF">EI97DRAFT_444792</name>
</gene>
<feature type="region of interest" description="Disordered" evidence="1">
    <location>
        <begin position="1"/>
        <end position="31"/>
    </location>
</feature>
<feature type="compositionally biased region" description="Polar residues" evidence="1">
    <location>
        <begin position="114"/>
        <end position="125"/>
    </location>
</feature>
<dbReference type="RefSeq" id="XP_033651031.1">
    <property type="nucleotide sequence ID" value="XM_033799923.1"/>
</dbReference>
<accession>A0A6A6JAQ9</accession>
<sequence>MESSAISPKVTPRSGVQEERYRPYTEINGSREIVFHSKRPHLPFRVGQRYYATDLAPDTREESGSLPISEQRRQTSPPLESHPETNANVSSQAVYNRSSNQPSSTKKQGVEPASQAQLSPVTSQLRVIGPESIYSPPRSIFRQPKPSSSHSSFALSATTSSVPPSPHSPYPGAIVLPTSPPTPQSQVPSTPLPFPSMHPASLMPGSQGKSIAERRIARQGRG</sequence>
<feature type="compositionally biased region" description="Low complexity" evidence="1">
    <location>
        <begin position="147"/>
        <end position="162"/>
    </location>
</feature>
<protein>
    <submittedName>
        <fullName evidence="2">Uncharacterized protein</fullName>
    </submittedName>
</protein>
<dbReference type="EMBL" id="ML986509">
    <property type="protein sequence ID" value="KAF2273492.1"/>
    <property type="molecule type" value="Genomic_DNA"/>
</dbReference>
<evidence type="ECO:0000313" key="3">
    <source>
        <dbReference type="Proteomes" id="UP000800097"/>
    </source>
</evidence>
<proteinExistence type="predicted"/>
<dbReference type="GeneID" id="54553098"/>
<feature type="compositionally biased region" description="Polar residues" evidence="1">
    <location>
        <begin position="74"/>
        <end position="107"/>
    </location>
</feature>